<evidence type="ECO:0000313" key="7">
    <source>
        <dbReference type="Proteomes" id="UP000219813"/>
    </source>
</evidence>
<dbReference type="VEuPathDB" id="PlasmoDB:PmUG01_14032200"/>
<accession>A0A1A8X7E8</accession>
<dbReference type="EMBL" id="LT594502">
    <property type="protein sequence ID" value="SBT80687.1"/>
    <property type="molecule type" value="Genomic_DNA"/>
</dbReference>
<gene>
    <name evidence="4" type="primary">PmUG01_14032200</name>
    <name evidence="3" type="synonym">PmlGA01_140018100</name>
    <name evidence="2" type="ORF">PMALA_076960</name>
    <name evidence="3" type="ORF">PMLGA01_140018100</name>
    <name evidence="4" type="ORF">PMUG01_14032200</name>
</gene>
<dbReference type="Proteomes" id="UP000219813">
    <property type="component" value="Chromosome 14"/>
</dbReference>
<dbReference type="Proteomes" id="UP000078597">
    <property type="component" value="Unassembled WGS sequence"/>
</dbReference>
<dbReference type="OrthoDB" id="368933at2759"/>
<keyword evidence="1" id="KW-0472">Membrane</keyword>
<dbReference type="EMBL" id="FLQW01006475">
    <property type="protein sequence ID" value="SBT00534.1"/>
    <property type="molecule type" value="Genomic_DNA"/>
</dbReference>
<dbReference type="EMBL" id="LT594635">
    <property type="protein sequence ID" value="SCP03268.1"/>
    <property type="molecule type" value="Genomic_DNA"/>
</dbReference>
<feature type="transmembrane region" description="Helical" evidence="1">
    <location>
        <begin position="150"/>
        <end position="171"/>
    </location>
</feature>
<dbReference type="Proteomes" id="UP000219799">
    <property type="component" value="Chromosome 14"/>
</dbReference>
<dbReference type="AlphaFoldDB" id="A0A1A8X7E8"/>
<evidence type="ECO:0000313" key="4">
    <source>
        <dbReference type="EMBL" id="SCP03268.1"/>
    </source>
</evidence>
<protein>
    <submittedName>
        <fullName evidence="2">Uncharacterized protein</fullName>
    </submittedName>
</protein>
<sequence length="183" mass="21104">MASTNEESKEMIYLKDAFHLSTLNRENTLSIANENDNECIPHAILVDGGSIDLFNMDLTKYQKSEYRRIFNLNSRKISEPKFTSEPSTNEKLMDTEDTKKKKKEYNTLMPRIHMILSFFIPFIGCLSYLFNLKYDVSSPRRKYASKALCVGSALSVIYAFALCSILGHYVYQYNSGDLYGFTY</sequence>
<keyword evidence="1" id="KW-0812">Transmembrane</keyword>
<keyword evidence="1" id="KW-1133">Transmembrane helix</keyword>
<evidence type="ECO:0000313" key="6">
    <source>
        <dbReference type="Proteomes" id="UP000219799"/>
    </source>
</evidence>
<name>A0A1A8X7E8_PLAMA</name>
<dbReference type="RefSeq" id="XP_028864223.1">
    <property type="nucleotide sequence ID" value="XM_029007878.1"/>
</dbReference>
<dbReference type="KEGG" id="pmal:PMUG01_14032200"/>
<accession>A0A1C3L2B0</accession>
<dbReference type="OMA" id="GHYVYQY"/>
<reference evidence="2" key="1">
    <citation type="submission" date="2016-05" db="EMBL/GenBank/DDBJ databases">
        <authorList>
            <person name="Lavstsen T."/>
            <person name="Jespersen J.S."/>
        </authorList>
    </citation>
    <scope>NUCLEOTIDE SEQUENCE [LARGE SCALE GENOMIC DNA]</scope>
</reference>
<evidence type="ECO:0000313" key="3">
    <source>
        <dbReference type="EMBL" id="SBT80687.1"/>
    </source>
</evidence>
<evidence type="ECO:0000313" key="2">
    <source>
        <dbReference type="EMBL" id="SBT00534.1"/>
    </source>
</evidence>
<keyword evidence="7" id="KW-1185">Reference proteome</keyword>
<proteinExistence type="predicted"/>
<evidence type="ECO:0000256" key="1">
    <source>
        <dbReference type="SAM" id="Phobius"/>
    </source>
</evidence>
<evidence type="ECO:0000313" key="5">
    <source>
        <dbReference type="Proteomes" id="UP000078597"/>
    </source>
</evidence>
<organism evidence="2 5">
    <name type="scientific">Plasmodium malariae</name>
    <dbReference type="NCBI Taxonomy" id="5858"/>
    <lineage>
        <taxon>Eukaryota</taxon>
        <taxon>Sar</taxon>
        <taxon>Alveolata</taxon>
        <taxon>Apicomplexa</taxon>
        <taxon>Aconoidasida</taxon>
        <taxon>Haemosporida</taxon>
        <taxon>Plasmodiidae</taxon>
        <taxon>Plasmodium</taxon>
        <taxon>Plasmodium (Plasmodium)</taxon>
    </lineage>
</organism>
<dbReference type="GeneID" id="39871633"/>
<feature type="transmembrane region" description="Helical" evidence="1">
    <location>
        <begin position="108"/>
        <end position="130"/>
    </location>
</feature>
<reference evidence="5" key="2">
    <citation type="submission" date="2016-05" db="EMBL/GenBank/DDBJ databases">
        <authorList>
            <person name="Naeem Raeece"/>
        </authorList>
    </citation>
    <scope>NUCLEOTIDE SEQUENCE [LARGE SCALE GENOMIC DNA]</scope>
</reference>
<reference evidence="6 7" key="3">
    <citation type="submission" date="2016-06" db="EMBL/GenBank/DDBJ databases">
        <authorList>
            <consortium name="Pathogen Informatics"/>
        </authorList>
    </citation>
    <scope>NUCLEOTIDE SEQUENCE [LARGE SCALE GENOMIC DNA]</scope>
    <source>
        <strain evidence="3">PmlGA01</strain>
    </source>
</reference>